<accession>A0ABQ4P146</accession>
<protein>
    <recommendedName>
        <fullName evidence="1">Competence protein CoiA-like N-terminal domain-containing protein</fullName>
    </recommendedName>
</protein>
<dbReference type="Proteomes" id="UP000773469">
    <property type="component" value="Unassembled WGS sequence"/>
</dbReference>
<sequence length="292" mass="33528">MNLIPFGLRSDGVYIDAEDATRGKACDCVCPSCGLALIARKGESYAKHFAHDPNGGSKEDIEACQFSFFVSVRFMLKQLFEEKGVLLLPPLEIEHEGSKHTITKSATITVEPGNILADTYELDVMFDFILNITDRKLCLYITHPGRPEPIYQSSVVEQHTAILGLDLMHFSKLFNESVKVKTAKQLCLEWLETGIQGKRWIYNPRHHLWLEHQRTITPHDTPKYTSEWLKSEMSKLEPLNVVGMYRCVFCNLDFEGHSLLNRCPKCKDHLSVVKKSQSSRRPSLTKYKYRYR</sequence>
<name>A0ABQ4P146_SHECO</name>
<proteinExistence type="predicted"/>
<evidence type="ECO:0000313" key="2">
    <source>
        <dbReference type="EMBL" id="GIU41141.1"/>
    </source>
</evidence>
<dbReference type="EMBL" id="BPEU01000013">
    <property type="protein sequence ID" value="GIU41141.1"/>
    <property type="molecule type" value="Genomic_DNA"/>
</dbReference>
<dbReference type="Pfam" id="PF25164">
    <property type="entry name" value="CoiA_N"/>
    <property type="match status" value="1"/>
</dbReference>
<dbReference type="InterPro" id="IPR057253">
    <property type="entry name" value="CoiA-like_N"/>
</dbReference>
<dbReference type="RefSeq" id="WP_220756979.1">
    <property type="nucleotide sequence ID" value="NZ_BPEU01000013.1"/>
</dbReference>
<comment type="caution">
    <text evidence="2">The sequence shown here is derived from an EMBL/GenBank/DDBJ whole genome shotgun (WGS) entry which is preliminary data.</text>
</comment>
<gene>
    <name evidence="2" type="ORF">TUM3794_21020</name>
</gene>
<organism evidence="2 3">
    <name type="scientific">Shewanella colwelliana</name>
    <name type="common">Alteromonas colwelliana</name>
    <dbReference type="NCBI Taxonomy" id="23"/>
    <lineage>
        <taxon>Bacteria</taxon>
        <taxon>Pseudomonadati</taxon>
        <taxon>Pseudomonadota</taxon>
        <taxon>Gammaproteobacteria</taxon>
        <taxon>Alteromonadales</taxon>
        <taxon>Shewanellaceae</taxon>
        <taxon>Shewanella</taxon>
    </lineage>
</organism>
<keyword evidence="3" id="KW-1185">Reference proteome</keyword>
<evidence type="ECO:0000313" key="3">
    <source>
        <dbReference type="Proteomes" id="UP000773469"/>
    </source>
</evidence>
<feature type="domain" description="Competence protein CoiA-like N-terminal" evidence="1">
    <location>
        <begin position="25"/>
        <end position="54"/>
    </location>
</feature>
<evidence type="ECO:0000259" key="1">
    <source>
        <dbReference type="Pfam" id="PF25164"/>
    </source>
</evidence>
<reference evidence="2 3" key="1">
    <citation type="submission" date="2021-05" db="EMBL/GenBank/DDBJ databases">
        <title>Molecular characterization for Shewanella algae harboring chromosomal blaOXA-55-like strains isolated from clinical and environment sample.</title>
        <authorList>
            <person name="Ohama Y."/>
            <person name="Aoki K."/>
            <person name="Harada S."/>
            <person name="Moriya K."/>
            <person name="Ishii Y."/>
            <person name="Tateda K."/>
        </authorList>
    </citation>
    <scope>NUCLEOTIDE SEQUENCE [LARGE SCALE GENOMIC DNA]</scope>
    <source>
        <strain evidence="2 3">MBTL60-118</strain>
    </source>
</reference>